<dbReference type="Proteomes" id="UP000583944">
    <property type="component" value="Unassembled WGS sequence"/>
</dbReference>
<dbReference type="AlphaFoldDB" id="A0A7J6Y3G0"/>
<evidence type="ECO:0000313" key="3">
    <source>
        <dbReference type="Proteomes" id="UP000583944"/>
    </source>
</evidence>
<sequence length="523" mass="58806">MMQRDMWNVTYILPRGNKAVYRQVPLRSMDDLIDLTREAAITSIKSHQKRMLHFSGTDKVCVIPGFVVHHLPPKELMHLGPMLLTPDAESWHSLLQRQGDAAQITLQFTRQKKRKEENDAPSDKARDSISTPSPLEDMKTRHLSVSPVGKTVSTEEEDRDVSVPLSPETQNAVEPKVTRVSSPLAKQNSPSPKLPAVLARLREHIGVRPESKGSSSTFAQNTFTLESSAAPTVREFALMYVLKCLRELSRGGSAGKRNVEAFSSTFMPRSDTAYFAAATVKLWQSRLLLSPAAMNEKWIHLPPLLRDAQREYLKNLVSELRLRLRDVARLEKKDPCHIKRESSSLPVKENPCEASSLYGGKKTGKFGAGEPLVLIEEVTYCSSRNPPPLSVGHVTNDGLLVSLRVPKYVDVHEEIVIVGSIYSKNSIRLCWWLVEYGIYLQKPEMAHEEGKQSPVLLSLDELYLRRRIATFQITPHTFLLIVKPGSLLSSRRYRCVLEACEVRTGEVNVSEICFETFSKGLSK</sequence>
<dbReference type="EMBL" id="JABDHM010000039">
    <property type="protein sequence ID" value="KAF5221304.1"/>
    <property type="molecule type" value="Genomic_DNA"/>
</dbReference>
<feature type="region of interest" description="Disordered" evidence="1">
    <location>
        <begin position="109"/>
        <end position="192"/>
    </location>
</feature>
<protein>
    <submittedName>
        <fullName evidence="2">Uncharacterized protein</fullName>
    </submittedName>
</protein>
<gene>
    <name evidence="2" type="ORF">ECC02_005718</name>
</gene>
<proteinExistence type="predicted"/>
<reference evidence="2 3" key="1">
    <citation type="journal article" date="2019" name="Genome Biol. Evol.">
        <title>Nanopore Sequencing Significantly Improves Genome Assembly of the Protozoan Parasite Trypanosoma cruzi.</title>
        <authorList>
            <person name="Diaz-Viraque F."/>
            <person name="Pita S."/>
            <person name="Greif G."/>
            <person name="de Souza R.C.M."/>
            <person name="Iraola G."/>
            <person name="Robello C."/>
        </authorList>
    </citation>
    <scope>NUCLEOTIDE SEQUENCE [LARGE SCALE GENOMIC DNA]</scope>
    <source>
        <strain evidence="2 3">Berenice</strain>
    </source>
</reference>
<feature type="compositionally biased region" description="Polar residues" evidence="1">
    <location>
        <begin position="179"/>
        <end position="191"/>
    </location>
</feature>
<dbReference type="VEuPathDB" id="TriTrypDB:BCY84_19002"/>
<organism evidence="2 3">
    <name type="scientific">Trypanosoma cruzi</name>
    <dbReference type="NCBI Taxonomy" id="5693"/>
    <lineage>
        <taxon>Eukaryota</taxon>
        <taxon>Discoba</taxon>
        <taxon>Euglenozoa</taxon>
        <taxon>Kinetoplastea</taxon>
        <taxon>Metakinetoplastina</taxon>
        <taxon>Trypanosomatida</taxon>
        <taxon>Trypanosomatidae</taxon>
        <taxon>Trypanosoma</taxon>
        <taxon>Schizotrypanum</taxon>
    </lineage>
</organism>
<dbReference type="VEuPathDB" id="TriTrypDB:ECC02_005718"/>
<feature type="compositionally biased region" description="Basic and acidic residues" evidence="1">
    <location>
        <begin position="114"/>
        <end position="127"/>
    </location>
</feature>
<name>A0A7J6Y3G0_TRYCR</name>
<evidence type="ECO:0000256" key="1">
    <source>
        <dbReference type="SAM" id="MobiDB-lite"/>
    </source>
</evidence>
<accession>A0A7J6Y3G0</accession>
<evidence type="ECO:0000313" key="2">
    <source>
        <dbReference type="EMBL" id="KAF5221304.1"/>
    </source>
</evidence>
<comment type="caution">
    <text evidence="2">The sequence shown here is derived from an EMBL/GenBank/DDBJ whole genome shotgun (WGS) entry which is preliminary data.</text>
</comment>